<gene>
    <name evidence="2" type="ORF">CR513_19579</name>
</gene>
<dbReference type="InterPro" id="IPR036397">
    <property type="entry name" value="RNaseH_sf"/>
</dbReference>
<dbReference type="GO" id="GO:0003676">
    <property type="term" value="F:nucleic acid binding"/>
    <property type="evidence" value="ECO:0007669"/>
    <property type="project" value="InterPro"/>
</dbReference>
<protein>
    <recommendedName>
        <fullName evidence="1">Integrase zinc-binding domain-containing protein</fullName>
    </recommendedName>
</protein>
<evidence type="ECO:0000313" key="2">
    <source>
        <dbReference type="EMBL" id="RDX97624.1"/>
    </source>
</evidence>
<dbReference type="InterPro" id="IPR012337">
    <property type="entry name" value="RNaseH-like_sf"/>
</dbReference>
<sequence>MSPLIAYLRDETLPKDIVEAKRIIKDATRYIIIGGELYRRGFSFPLPRCIEGEEARYGDRALASKIARTSYYWPTLKGDCMDYVKRCNKCQRFVEVGNAPLEQLHSITSLWPFDICIRILVDHELLYQVEDKATIHVSQTPQTNEQAEVANKVILRGLCRRLKEAKGRWVEELPQVLWFYHTTPHSSTNKTPFRLTFSIEAVIPVEIREPSPRTVLFRPVENEDEISVNLDLLQEACEVAQVKEYAAKARAATRQR</sequence>
<organism evidence="2 3">
    <name type="scientific">Mucuna pruriens</name>
    <name type="common">Velvet bean</name>
    <name type="synonym">Dolichos pruriens</name>
    <dbReference type="NCBI Taxonomy" id="157652"/>
    <lineage>
        <taxon>Eukaryota</taxon>
        <taxon>Viridiplantae</taxon>
        <taxon>Streptophyta</taxon>
        <taxon>Embryophyta</taxon>
        <taxon>Tracheophyta</taxon>
        <taxon>Spermatophyta</taxon>
        <taxon>Magnoliopsida</taxon>
        <taxon>eudicotyledons</taxon>
        <taxon>Gunneridae</taxon>
        <taxon>Pentapetalae</taxon>
        <taxon>rosids</taxon>
        <taxon>fabids</taxon>
        <taxon>Fabales</taxon>
        <taxon>Fabaceae</taxon>
        <taxon>Papilionoideae</taxon>
        <taxon>50 kb inversion clade</taxon>
        <taxon>NPAAA clade</taxon>
        <taxon>indigoferoid/millettioid clade</taxon>
        <taxon>Phaseoleae</taxon>
        <taxon>Mucuna</taxon>
    </lineage>
</organism>
<reference evidence="2" key="1">
    <citation type="submission" date="2018-05" db="EMBL/GenBank/DDBJ databases">
        <title>Draft genome of Mucuna pruriens seed.</title>
        <authorList>
            <person name="Nnadi N.E."/>
            <person name="Vos R."/>
            <person name="Hasami M.H."/>
            <person name="Devisetty U.K."/>
            <person name="Aguiy J.C."/>
        </authorList>
    </citation>
    <scope>NUCLEOTIDE SEQUENCE [LARGE SCALE GENOMIC DNA]</scope>
    <source>
        <strain evidence="2">JCA_2017</strain>
    </source>
</reference>
<dbReference type="EMBL" id="QJKJ01003607">
    <property type="protein sequence ID" value="RDX97624.1"/>
    <property type="molecule type" value="Genomic_DNA"/>
</dbReference>
<dbReference type="Proteomes" id="UP000257109">
    <property type="component" value="Unassembled WGS sequence"/>
</dbReference>
<evidence type="ECO:0000313" key="3">
    <source>
        <dbReference type="Proteomes" id="UP000257109"/>
    </source>
</evidence>
<evidence type="ECO:0000259" key="1">
    <source>
        <dbReference type="Pfam" id="PF17921"/>
    </source>
</evidence>
<dbReference type="PANTHER" id="PTHR48475:SF2">
    <property type="entry name" value="RIBONUCLEASE H"/>
    <property type="match status" value="1"/>
</dbReference>
<dbReference type="Gene3D" id="1.10.340.70">
    <property type="match status" value="1"/>
</dbReference>
<dbReference type="SUPFAM" id="SSF53098">
    <property type="entry name" value="Ribonuclease H-like"/>
    <property type="match status" value="1"/>
</dbReference>
<feature type="non-terminal residue" evidence="2">
    <location>
        <position position="1"/>
    </location>
</feature>
<dbReference type="Gene3D" id="3.30.420.10">
    <property type="entry name" value="Ribonuclease H-like superfamily/Ribonuclease H"/>
    <property type="match status" value="1"/>
</dbReference>
<dbReference type="PANTHER" id="PTHR48475">
    <property type="entry name" value="RIBONUCLEASE H"/>
    <property type="match status" value="1"/>
</dbReference>
<keyword evidence="3" id="KW-1185">Reference proteome</keyword>
<name>A0A371H471_MUCPR</name>
<dbReference type="Pfam" id="PF17921">
    <property type="entry name" value="Integrase_H2C2"/>
    <property type="match status" value="1"/>
</dbReference>
<dbReference type="OrthoDB" id="2016337at2759"/>
<proteinExistence type="predicted"/>
<feature type="domain" description="Integrase zinc-binding" evidence="1">
    <location>
        <begin position="67"/>
        <end position="92"/>
    </location>
</feature>
<dbReference type="AlphaFoldDB" id="A0A371H471"/>
<comment type="caution">
    <text evidence="2">The sequence shown here is derived from an EMBL/GenBank/DDBJ whole genome shotgun (WGS) entry which is preliminary data.</text>
</comment>
<dbReference type="InterPro" id="IPR041588">
    <property type="entry name" value="Integrase_H2C2"/>
</dbReference>
<accession>A0A371H471</accession>